<protein>
    <submittedName>
        <fullName evidence="2">DUF695 domain-containing protein</fullName>
    </submittedName>
</protein>
<comment type="caution">
    <text evidence="2">The sequence shown here is derived from an EMBL/GenBank/DDBJ whole genome shotgun (WGS) entry which is preliminary data.</text>
</comment>
<proteinExistence type="predicted"/>
<evidence type="ECO:0000313" key="3">
    <source>
        <dbReference type="Proteomes" id="UP001597511"/>
    </source>
</evidence>
<accession>A0ABW5ZZV6</accession>
<dbReference type="RefSeq" id="WP_386094868.1">
    <property type="nucleotide sequence ID" value="NZ_JBHUOZ010000001.1"/>
</dbReference>
<dbReference type="Proteomes" id="UP001597511">
    <property type="component" value="Unassembled WGS sequence"/>
</dbReference>
<sequence length="365" mass="42683">MSFLKNIFKKKEEVPVVASYATFWAWFEKNAPAFYQAVKGGRESIEKDFFEKLTPRLDELREELFFVTGMYNDTTAELIVTADGRAKNIVFAEELMQAAPQLPNWRFTALKPAMPIEHVNISMNGYDFTAENIFFYANELPAYPDEIDITIVHDDYTAENKNEISGGVYLFLDNYLGELDFLENIDHLDFATRQDAKQELIPIGKLKDFLIWRQKEFVEKYAGMRHQTQNDNYSVMEGQLQSGNKLLAVINTDLLNWDSKASHPWMAILVIKYKGGENGFPNADDYEELNVIEDRLMQQLVDADGYLNIGRQTANNEREIFFACKDFRKPVRLFDEVKQQYKDRFEVEIEIFKDKYWQSVERFNN</sequence>
<evidence type="ECO:0000313" key="2">
    <source>
        <dbReference type="EMBL" id="MFD2918553.1"/>
    </source>
</evidence>
<organism evidence="2 3">
    <name type="scientific">Terrimonas rubra</name>
    <dbReference type="NCBI Taxonomy" id="1035890"/>
    <lineage>
        <taxon>Bacteria</taxon>
        <taxon>Pseudomonadati</taxon>
        <taxon>Bacteroidota</taxon>
        <taxon>Chitinophagia</taxon>
        <taxon>Chitinophagales</taxon>
        <taxon>Chitinophagaceae</taxon>
        <taxon>Terrimonas</taxon>
    </lineage>
</organism>
<dbReference type="EMBL" id="JBHUOZ010000001">
    <property type="protein sequence ID" value="MFD2918553.1"/>
    <property type="molecule type" value="Genomic_DNA"/>
</dbReference>
<evidence type="ECO:0000259" key="1">
    <source>
        <dbReference type="Pfam" id="PF05117"/>
    </source>
</evidence>
<name>A0ABW5ZZV6_9BACT</name>
<dbReference type="Pfam" id="PF05117">
    <property type="entry name" value="DUF695"/>
    <property type="match status" value="1"/>
</dbReference>
<keyword evidence="3" id="KW-1185">Reference proteome</keyword>
<gene>
    <name evidence="2" type="ORF">ACFS6H_02455</name>
</gene>
<reference evidence="3" key="1">
    <citation type="journal article" date="2019" name="Int. J. Syst. Evol. Microbiol.">
        <title>The Global Catalogue of Microorganisms (GCM) 10K type strain sequencing project: providing services to taxonomists for standard genome sequencing and annotation.</title>
        <authorList>
            <consortium name="The Broad Institute Genomics Platform"/>
            <consortium name="The Broad Institute Genome Sequencing Center for Infectious Disease"/>
            <person name="Wu L."/>
            <person name="Ma J."/>
        </authorList>
    </citation>
    <scope>NUCLEOTIDE SEQUENCE [LARGE SCALE GENOMIC DNA]</scope>
    <source>
        <strain evidence="3">KCTC 23299</strain>
    </source>
</reference>
<dbReference type="InterPro" id="IPR016097">
    <property type="entry name" value="DUF695"/>
</dbReference>
<feature type="domain" description="DUF695" evidence="1">
    <location>
        <begin position="249"/>
        <end position="358"/>
    </location>
</feature>